<accession>A0A1G1Y2V8</accession>
<reference evidence="2 3" key="1">
    <citation type="journal article" date="2016" name="Nat. Commun.">
        <title>Thousands of microbial genomes shed light on interconnected biogeochemical processes in an aquifer system.</title>
        <authorList>
            <person name="Anantharaman K."/>
            <person name="Brown C.T."/>
            <person name="Hug L.A."/>
            <person name="Sharon I."/>
            <person name="Castelle C.J."/>
            <person name="Probst A.J."/>
            <person name="Thomas B.C."/>
            <person name="Singh A."/>
            <person name="Wilkins M.J."/>
            <person name="Karaoz U."/>
            <person name="Brodie E.L."/>
            <person name="Williams K.H."/>
            <person name="Hubbard S.S."/>
            <person name="Banfield J.F."/>
        </authorList>
    </citation>
    <scope>NUCLEOTIDE SEQUENCE [LARGE SCALE GENOMIC DNA]</scope>
</reference>
<dbReference type="PANTHER" id="PTHR21028:SF2">
    <property type="entry name" value="CYTH DOMAIN-CONTAINING PROTEIN"/>
    <property type="match status" value="1"/>
</dbReference>
<dbReference type="SUPFAM" id="SSF55154">
    <property type="entry name" value="CYTH-like phosphatases"/>
    <property type="match status" value="1"/>
</dbReference>
<dbReference type="Proteomes" id="UP000176241">
    <property type="component" value="Unassembled WGS sequence"/>
</dbReference>
<sequence>MNIEIEVKARCSDLVKLKKSLKKIGARRIGKIHQVDTYFLLSPKHRYRWAPRLRIREHWPKGKSFLEYHEPINKFKAREFEVAVNDPKTVKLILKKLGYLREAIIDKVREKYTYQGLHIDVDQVKGLGKFIEVECMKNRKDSLKRIYNFYIKLGISPKDLIPEKRYLDMTWEK</sequence>
<dbReference type="Pfam" id="PF01928">
    <property type="entry name" value="CYTH"/>
    <property type="match status" value="1"/>
</dbReference>
<evidence type="ECO:0000259" key="1">
    <source>
        <dbReference type="PROSITE" id="PS51707"/>
    </source>
</evidence>
<evidence type="ECO:0000313" key="3">
    <source>
        <dbReference type="Proteomes" id="UP000176241"/>
    </source>
</evidence>
<proteinExistence type="predicted"/>
<dbReference type="NCBIfam" id="TIGR00318">
    <property type="entry name" value="cyaB"/>
    <property type="match status" value="1"/>
</dbReference>
<feature type="domain" description="CYTH" evidence="1">
    <location>
        <begin position="2"/>
        <end position="172"/>
    </location>
</feature>
<dbReference type="InterPro" id="IPR023577">
    <property type="entry name" value="CYTH_domain"/>
</dbReference>
<dbReference type="CDD" id="cd07890">
    <property type="entry name" value="CYTH-like_AC_IV-like"/>
    <property type="match status" value="1"/>
</dbReference>
<evidence type="ECO:0000313" key="2">
    <source>
        <dbReference type="EMBL" id="OGY46156.1"/>
    </source>
</evidence>
<dbReference type="PROSITE" id="PS51707">
    <property type="entry name" value="CYTH"/>
    <property type="match status" value="1"/>
</dbReference>
<dbReference type="EMBL" id="MHIC01000002">
    <property type="protein sequence ID" value="OGY46156.1"/>
    <property type="molecule type" value="Genomic_DNA"/>
</dbReference>
<dbReference type="InterPro" id="IPR008173">
    <property type="entry name" value="Adenylyl_cyclase_CyaB"/>
</dbReference>
<dbReference type="STRING" id="1797533.A2731_01110"/>
<protein>
    <recommendedName>
        <fullName evidence="1">CYTH domain-containing protein</fullName>
    </recommendedName>
</protein>
<dbReference type="AlphaFoldDB" id="A0A1G1Y2V8"/>
<dbReference type="Gene3D" id="2.40.320.10">
    <property type="entry name" value="Hypothetical Protein Pfu-838710-001"/>
    <property type="match status" value="1"/>
</dbReference>
<comment type="caution">
    <text evidence="2">The sequence shown here is derived from an EMBL/GenBank/DDBJ whole genome shotgun (WGS) entry which is preliminary data.</text>
</comment>
<name>A0A1G1Y2V8_9BACT</name>
<dbReference type="PANTHER" id="PTHR21028">
    <property type="entry name" value="SI:CH211-156B7.4"/>
    <property type="match status" value="1"/>
</dbReference>
<dbReference type="InterPro" id="IPR033469">
    <property type="entry name" value="CYTH-like_dom_sf"/>
</dbReference>
<organism evidence="2 3">
    <name type="scientific">Candidatus Buchananbacteria bacterium RIFCSPHIGHO2_01_FULL_39_8</name>
    <dbReference type="NCBI Taxonomy" id="1797533"/>
    <lineage>
        <taxon>Bacteria</taxon>
        <taxon>Candidatus Buchananiibacteriota</taxon>
    </lineage>
</organism>
<gene>
    <name evidence="2" type="ORF">A2731_01110</name>
</gene>